<keyword evidence="2" id="KW-1185">Reference proteome</keyword>
<gene>
    <name evidence="1" type="ORF">GTP69_17280</name>
</gene>
<sequence length="234" mass="26628">MHLLYADESGLVEDMSQRHFVLAGVCVFESATQNIASNLDAIITCFAPHMPELELHGSPIRSGKGFFRKIALADREQLIKDALIAGVIAQPAAGVRLFGCVVEKIALCGYDPVRYCFEQIATRFNLFLQRRAVRYHDPQHGLILFDESTMEHRLRRLAREFEMSGQVYGAAHHYAEVPVFLDSRASRLVQLADLVAYSLFRHFEHSDSQYFDLLKNRFDQDAETQHGFVLVRTP</sequence>
<name>A0ABW9W2D0_9BURK</name>
<dbReference type="EMBL" id="WWCT01000014">
    <property type="protein sequence ID" value="MYN28164.1"/>
    <property type="molecule type" value="Genomic_DNA"/>
</dbReference>
<comment type="caution">
    <text evidence="1">The sequence shown here is derived from an EMBL/GenBank/DDBJ whole genome shotgun (WGS) entry which is preliminary data.</text>
</comment>
<dbReference type="Pfam" id="PF12686">
    <property type="entry name" value="DUF3800"/>
    <property type="match status" value="1"/>
</dbReference>
<dbReference type="RefSeq" id="WP_161056021.1">
    <property type="nucleotide sequence ID" value="NZ_WWCT01000014.1"/>
</dbReference>
<evidence type="ECO:0000313" key="1">
    <source>
        <dbReference type="EMBL" id="MYN28164.1"/>
    </source>
</evidence>
<reference evidence="1 2" key="1">
    <citation type="submission" date="2019-12" db="EMBL/GenBank/DDBJ databases">
        <title>Novel species isolated from a subtropical stream in China.</title>
        <authorList>
            <person name="Lu H."/>
        </authorList>
    </citation>
    <scope>NUCLEOTIDE SEQUENCE [LARGE SCALE GENOMIC DNA]</scope>
    <source>
        <strain evidence="1 2">CY42W</strain>
    </source>
</reference>
<organism evidence="1 2">
    <name type="scientific">Duganella levis</name>
    <dbReference type="NCBI Taxonomy" id="2692169"/>
    <lineage>
        <taxon>Bacteria</taxon>
        <taxon>Pseudomonadati</taxon>
        <taxon>Pseudomonadota</taxon>
        <taxon>Betaproteobacteria</taxon>
        <taxon>Burkholderiales</taxon>
        <taxon>Oxalobacteraceae</taxon>
        <taxon>Telluria group</taxon>
        <taxon>Duganella</taxon>
    </lineage>
</organism>
<protein>
    <submittedName>
        <fullName evidence="1">DUF3800 domain-containing protein</fullName>
    </submittedName>
</protein>
<accession>A0ABW9W2D0</accession>
<dbReference type="InterPro" id="IPR024524">
    <property type="entry name" value="DUF3800"/>
</dbReference>
<dbReference type="Proteomes" id="UP000642144">
    <property type="component" value="Unassembled WGS sequence"/>
</dbReference>
<proteinExistence type="predicted"/>
<evidence type="ECO:0000313" key="2">
    <source>
        <dbReference type="Proteomes" id="UP000642144"/>
    </source>
</evidence>